<dbReference type="PANTHER" id="PTHR22708">
    <property type="entry name" value="LEUCINE-RICH REPEAT-CONTAINING PROTEIN 56"/>
    <property type="match status" value="1"/>
</dbReference>
<dbReference type="Pfam" id="PF12799">
    <property type="entry name" value="LRR_4"/>
    <property type="match status" value="1"/>
</dbReference>
<reference evidence="4 5" key="1">
    <citation type="submission" date="2016-07" db="EMBL/GenBank/DDBJ databases">
        <title>Pervasive Adenine N6-methylation of Active Genes in Fungi.</title>
        <authorList>
            <consortium name="DOE Joint Genome Institute"/>
            <person name="Mondo S.J."/>
            <person name="Dannebaum R.O."/>
            <person name="Kuo R.C."/>
            <person name="Labutti K."/>
            <person name="Haridas S."/>
            <person name="Kuo A."/>
            <person name="Salamov A."/>
            <person name="Ahrendt S.R."/>
            <person name="Lipzen A."/>
            <person name="Sullivan W."/>
            <person name="Andreopoulos W.B."/>
            <person name="Clum A."/>
            <person name="Lindquist E."/>
            <person name="Daum C."/>
            <person name="Ramamoorthy G.K."/>
            <person name="Gryganskyi A."/>
            <person name="Culley D."/>
            <person name="Magnuson J.K."/>
            <person name="James T.Y."/>
            <person name="O'Malley M.A."/>
            <person name="Stajich J.E."/>
            <person name="Spatafora J.W."/>
            <person name="Visel A."/>
            <person name="Grigoriev I.V."/>
        </authorList>
    </citation>
    <scope>NUCLEOTIDE SEQUENCE [LARGE SCALE GENOMIC DNA]</scope>
    <source>
        <strain evidence="4 5">JEL800</strain>
    </source>
</reference>
<dbReference type="AlphaFoldDB" id="A0A1Y2CL39"/>
<evidence type="ECO:0000313" key="5">
    <source>
        <dbReference type="Proteomes" id="UP000193642"/>
    </source>
</evidence>
<evidence type="ECO:0000256" key="3">
    <source>
        <dbReference type="SAM" id="MobiDB-lite"/>
    </source>
</evidence>
<dbReference type="InterPro" id="IPR040091">
    <property type="entry name" value="LRRC56"/>
</dbReference>
<dbReference type="OrthoDB" id="676979at2759"/>
<dbReference type="PROSITE" id="PS51450">
    <property type="entry name" value="LRR"/>
    <property type="match status" value="1"/>
</dbReference>
<dbReference type="Gene3D" id="3.80.10.10">
    <property type="entry name" value="Ribonuclease Inhibitor"/>
    <property type="match status" value="1"/>
</dbReference>
<gene>
    <name evidence="4" type="ORF">BCR33DRAFT_715408</name>
</gene>
<keyword evidence="2" id="KW-0677">Repeat</keyword>
<dbReference type="PANTHER" id="PTHR22708:SF0">
    <property type="entry name" value="LEUCINE-RICH REPEAT-CONTAINING PROTEIN 56"/>
    <property type="match status" value="1"/>
</dbReference>
<feature type="compositionally biased region" description="Pro residues" evidence="3">
    <location>
        <begin position="384"/>
        <end position="399"/>
    </location>
</feature>
<sequence length="428" mass="47124">MNHILRDGFVNPQVNTANEELAELMEGFLSPAKLKQISGCEDLSHVTSLVLKVDTRLTSISSIGKSLSSLQQLKLNNSFIPSIRDLGSGYHNLTILWMARCSLDDVDSISSLTQLQELYLANNKIQDISSIGMLEFLEILDLEGNCVDDVEQVEQLALCGALVELTLQGNPIARGGVVNDELSDTEEETIREYRSMVGEAIPTLRILDDEELARNGESEASPAAYTSKLQQPKRPVTSFGRLSNIAFGAKEEEEEDFSSSLTMGDGDTMAGNPVLFLRSRRHKRSESANHDTGSLSKLFAELRTSVTQLPPAYSTIKQTSELVSITKLTNTKDLSVDDIDANRPLEPTVKIRSHHGRRINLKPRPTITVESIRQVEMGTGKISPVPPPILKPTGPPPPIFRRRREFVRNLKPLEIGTGNALSASVDNQ</sequence>
<dbReference type="Proteomes" id="UP000193642">
    <property type="component" value="Unassembled WGS sequence"/>
</dbReference>
<keyword evidence="5" id="KW-1185">Reference proteome</keyword>
<proteinExistence type="predicted"/>
<evidence type="ECO:0000256" key="2">
    <source>
        <dbReference type="ARBA" id="ARBA00022737"/>
    </source>
</evidence>
<name>A0A1Y2CL39_9FUNG</name>
<comment type="caution">
    <text evidence="4">The sequence shown here is derived from an EMBL/GenBank/DDBJ whole genome shotgun (WGS) entry which is preliminary data.</text>
</comment>
<dbReference type="InterPro" id="IPR001611">
    <property type="entry name" value="Leu-rich_rpt"/>
</dbReference>
<dbReference type="InterPro" id="IPR032675">
    <property type="entry name" value="LRR_dom_sf"/>
</dbReference>
<feature type="region of interest" description="Disordered" evidence="3">
    <location>
        <begin position="379"/>
        <end position="400"/>
    </location>
</feature>
<dbReference type="InterPro" id="IPR025875">
    <property type="entry name" value="Leu-rich_rpt_4"/>
</dbReference>
<accession>A0A1Y2CL39</accession>
<organism evidence="4 5">
    <name type="scientific">Rhizoclosmatium globosum</name>
    <dbReference type="NCBI Taxonomy" id="329046"/>
    <lineage>
        <taxon>Eukaryota</taxon>
        <taxon>Fungi</taxon>
        <taxon>Fungi incertae sedis</taxon>
        <taxon>Chytridiomycota</taxon>
        <taxon>Chytridiomycota incertae sedis</taxon>
        <taxon>Chytridiomycetes</taxon>
        <taxon>Chytridiales</taxon>
        <taxon>Chytriomycetaceae</taxon>
        <taxon>Rhizoclosmatium</taxon>
    </lineage>
</organism>
<evidence type="ECO:0000313" key="4">
    <source>
        <dbReference type="EMBL" id="ORY47035.1"/>
    </source>
</evidence>
<evidence type="ECO:0000256" key="1">
    <source>
        <dbReference type="ARBA" id="ARBA00022614"/>
    </source>
</evidence>
<dbReference type="SUPFAM" id="SSF52058">
    <property type="entry name" value="L domain-like"/>
    <property type="match status" value="1"/>
</dbReference>
<dbReference type="EMBL" id="MCGO01000015">
    <property type="protein sequence ID" value="ORY47035.1"/>
    <property type="molecule type" value="Genomic_DNA"/>
</dbReference>
<dbReference type="STRING" id="329046.A0A1Y2CL39"/>
<protein>
    <submittedName>
        <fullName evidence="4">Outer arm dynein light chain 1</fullName>
    </submittedName>
</protein>
<keyword evidence="1" id="KW-0433">Leucine-rich repeat</keyword>